<protein>
    <submittedName>
        <fullName evidence="5">BlaI/MecI/CopY family transcriptional regulator</fullName>
    </submittedName>
</protein>
<dbReference type="InterPro" id="IPR036388">
    <property type="entry name" value="WH-like_DNA-bd_sf"/>
</dbReference>
<reference evidence="5 6" key="1">
    <citation type="submission" date="2019-09" db="EMBL/GenBank/DDBJ databases">
        <title>Phylogeny of genus Pseudoclavibacter and closely related genus.</title>
        <authorList>
            <person name="Li Y."/>
        </authorList>
    </citation>
    <scope>NUCLEOTIDE SEQUENCE [LARGE SCALE GENOMIC DNA]</scope>
    <source>
        <strain evidence="5 6">KCTC 13959</strain>
    </source>
</reference>
<name>A0A7J5B9A3_9MICO</name>
<comment type="similarity">
    <text evidence="1">Belongs to the BlaI transcriptional regulatory family.</text>
</comment>
<dbReference type="InterPro" id="IPR005650">
    <property type="entry name" value="BlaI_family"/>
</dbReference>
<evidence type="ECO:0000313" key="6">
    <source>
        <dbReference type="Proteomes" id="UP000433493"/>
    </source>
</evidence>
<keyword evidence="2" id="KW-0805">Transcription regulation</keyword>
<dbReference type="GO" id="GO:0003677">
    <property type="term" value="F:DNA binding"/>
    <property type="evidence" value="ECO:0007669"/>
    <property type="project" value="UniProtKB-KW"/>
</dbReference>
<comment type="caution">
    <text evidence="5">The sequence shown here is derived from an EMBL/GenBank/DDBJ whole genome shotgun (WGS) entry which is preliminary data.</text>
</comment>
<dbReference type="Gene3D" id="6.10.140.850">
    <property type="match status" value="1"/>
</dbReference>
<proteinExistence type="inferred from homology"/>
<dbReference type="OrthoDB" id="9813987at2"/>
<dbReference type="Pfam" id="PF03965">
    <property type="entry name" value="Penicillinase_R"/>
    <property type="match status" value="1"/>
</dbReference>
<dbReference type="Proteomes" id="UP000433493">
    <property type="component" value="Unassembled WGS sequence"/>
</dbReference>
<keyword evidence="4" id="KW-0804">Transcription</keyword>
<gene>
    <name evidence="5" type="ORF">F8O05_11195</name>
</gene>
<evidence type="ECO:0000313" key="5">
    <source>
        <dbReference type="EMBL" id="KAB1641968.1"/>
    </source>
</evidence>
<evidence type="ECO:0000256" key="2">
    <source>
        <dbReference type="ARBA" id="ARBA00023015"/>
    </source>
</evidence>
<dbReference type="InterPro" id="IPR036390">
    <property type="entry name" value="WH_DNA-bd_sf"/>
</dbReference>
<keyword evidence="6" id="KW-1185">Reference proteome</keyword>
<dbReference type="AlphaFoldDB" id="A0A7J5B9A3"/>
<accession>A0A7J5B9A3</accession>
<evidence type="ECO:0000256" key="1">
    <source>
        <dbReference type="ARBA" id="ARBA00011046"/>
    </source>
</evidence>
<dbReference type="Gene3D" id="1.10.10.10">
    <property type="entry name" value="Winged helix-like DNA-binding domain superfamily/Winged helix DNA-binding domain"/>
    <property type="match status" value="1"/>
</dbReference>
<evidence type="ECO:0000256" key="3">
    <source>
        <dbReference type="ARBA" id="ARBA00023125"/>
    </source>
</evidence>
<dbReference type="SUPFAM" id="SSF46785">
    <property type="entry name" value="Winged helix' DNA-binding domain"/>
    <property type="match status" value="1"/>
</dbReference>
<dbReference type="RefSeq" id="WP_158052918.1">
    <property type="nucleotide sequence ID" value="NZ_WBKB01000007.1"/>
</dbReference>
<evidence type="ECO:0000256" key="4">
    <source>
        <dbReference type="ARBA" id="ARBA00023163"/>
    </source>
</evidence>
<dbReference type="EMBL" id="WBKB01000007">
    <property type="protein sequence ID" value="KAB1641968.1"/>
    <property type="molecule type" value="Genomic_DNA"/>
</dbReference>
<keyword evidence="3" id="KW-0238">DNA-binding</keyword>
<organism evidence="5 6">
    <name type="scientific">Gulosibacter chungangensis</name>
    <dbReference type="NCBI Taxonomy" id="979746"/>
    <lineage>
        <taxon>Bacteria</taxon>
        <taxon>Bacillati</taxon>
        <taxon>Actinomycetota</taxon>
        <taxon>Actinomycetes</taxon>
        <taxon>Micrococcales</taxon>
        <taxon>Microbacteriaceae</taxon>
        <taxon>Gulosibacter</taxon>
    </lineage>
</organism>
<sequence>MGELEKRLMELLWQAQAPQSAIELRDQLDTGETGANGKPYPAITTVLTVLSRLEKKQLVSRERDARPHRYQPVRSQADYLADLMHEALATSGQRDAVLARFVGRVGDGEAELLRKLLAK</sequence>
<dbReference type="GO" id="GO:0045892">
    <property type="term" value="P:negative regulation of DNA-templated transcription"/>
    <property type="evidence" value="ECO:0007669"/>
    <property type="project" value="InterPro"/>
</dbReference>